<evidence type="ECO:0000313" key="1">
    <source>
        <dbReference type="EMBL" id="OLF49488.1"/>
    </source>
</evidence>
<dbReference type="Proteomes" id="UP000255213">
    <property type="component" value="Unassembled WGS sequence"/>
</dbReference>
<dbReference type="EMBL" id="MSJL01000030">
    <property type="protein sequence ID" value="OLF49488.1"/>
    <property type="molecule type" value="Genomic_DNA"/>
</dbReference>
<keyword evidence="3" id="KW-1185">Reference proteome</keyword>
<reference evidence="1" key="2">
    <citation type="submission" date="2016-12" db="EMBL/GenBank/DDBJ databases">
        <authorList>
            <person name="Song W.-J."/>
            <person name="Kurnit D.M."/>
        </authorList>
    </citation>
    <scope>NUCLEOTIDE SEQUENCE [LARGE SCALE GENOMIC DNA]</scope>
    <source>
        <strain evidence="1">ATCC 51725</strain>
    </source>
</reference>
<dbReference type="Proteomes" id="UP000186437">
    <property type="component" value="Unassembled WGS sequence"/>
</dbReference>
<evidence type="ECO:0000313" key="2">
    <source>
        <dbReference type="EMBL" id="SUN08187.1"/>
    </source>
</evidence>
<dbReference type="RefSeq" id="WP_075099508.1">
    <property type="nucleotide sequence ID" value="NZ_MSJL01000030.1"/>
</dbReference>
<accession>A0A1Q8ECH4</accession>
<dbReference type="AlphaFoldDB" id="A0A1Q8ECH4"/>
<reference evidence="2 4" key="3">
    <citation type="submission" date="2018-06" db="EMBL/GenBank/DDBJ databases">
        <authorList>
            <consortium name="Pathogen Informatics"/>
            <person name="Doyle S."/>
        </authorList>
    </citation>
    <scope>NUCLEOTIDE SEQUENCE [LARGE SCALE GENOMIC DNA]</scope>
    <source>
        <strain evidence="2 4">NCTC12957</strain>
    </source>
</reference>
<sequence>MNRLVNKLEKKCSVPDCEKAVFGQGAFFCGEHERGFQDFLKGAKVFGGTLVAIAMFIKKLAQKSK</sequence>
<gene>
    <name evidence="1" type="ORF">BU200_07040</name>
    <name evidence="2" type="ORF">NCTC12957_01776</name>
</gene>
<protein>
    <submittedName>
        <fullName evidence="1">Uncharacterized protein</fullName>
    </submittedName>
</protein>
<dbReference type="EMBL" id="UHEN01000001">
    <property type="protein sequence ID" value="SUN08187.1"/>
    <property type="molecule type" value="Genomic_DNA"/>
</dbReference>
<evidence type="ECO:0000313" key="4">
    <source>
        <dbReference type="Proteomes" id="UP000255213"/>
    </source>
</evidence>
<proteinExistence type="predicted"/>
<evidence type="ECO:0000313" key="3">
    <source>
        <dbReference type="Proteomes" id="UP000186437"/>
    </source>
</evidence>
<organism evidence="1 3">
    <name type="scientific">Streptococcus acidominimus</name>
    <dbReference type="NCBI Taxonomy" id="1326"/>
    <lineage>
        <taxon>Bacteria</taxon>
        <taxon>Bacillati</taxon>
        <taxon>Bacillota</taxon>
        <taxon>Bacilli</taxon>
        <taxon>Lactobacillales</taxon>
        <taxon>Streptococcaceae</taxon>
        <taxon>Streptococcus</taxon>
    </lineage>
</organism>
<name>A0A1Q8ECH4_STRAI</name>
<reference evidence="3" key="1">
    <citation type="submission" date="2016-12" db="EMBL/GenBank/DDBJ databases">
        <authorList>
            <person name="Gulvik C.A."/>
        </authorList>
    </citation>
    <scope>NUCLEOTIDE SEQUENCE [LARGE SCALE GENOMIC DNA]</scope>
    <source>
        <strain evidence="3">ATCC 51725</strain>
    </source>
</reference>